<organism evidence="8 9">
    <name type="scientific">Catenulispora acidiphila (strain DSM 44928 / JCM 14897 / NBRC 102108 / NRRL B-24433 / ID139908)</name>
    <dbReference type="NCBI Taxonomy" id="479433"/>
    <lineage>
        <taxon>Bacteria</taxon>
        <taxon>Bacillati</taxon>
        <taxon>Actinomycetota</taxon>
        <taxon>Actinomycetes</taxon>
        <taxon>Catenulisporales</taxon>
        <taxon>Catenulisporaceae</taxon>
        <taxon>Catenulispora</taxon>
    </lineage>
</organism>
<dbReference type="InterPro" id="IPR007630">
    <property type="entry name" value="RNA_pol_sigma70_r4"/>
</dbReference>
<gene>
    <name evidence="8" type="ordered locus">Caci_3378</name>
</gene>
<protein>
    <submittedName>
        <fullName evidence="8">RNA polymerase, sigma-24 subunit, ECF subfamily</fullName>
    </submittedName>
</protein>
<evidence type="ECO:0000256" key="1">
    <source>
        <dbReference type="ARBA" id="ARBA00010641"/>
    </source>
</evidence>
<dbReference type="GO" id="GO:0003677">
    <property type="term" value="F:DNA binding"/>
    <property type="evidence" value="ECO:0007669"/>
    <property type="project" value="UniProtKB-KW"/>
</dbReference>
<dbReference type="PANTHER" id="PTHR43133">
    <property type="entry name" value="RNA POLYMERASE ECF-TYPE SIGMA FACTO"/>
    <property type="match status" value="1"/>
</dbReference>
<evidence type="ECO:0000313" key="9">
    <source>
        <dbReference type="Proteomes" id="UP000000851"/>
    </source>
</evidence>
<dbReference type="Proteomes" id="UP000000851">
    <property type="component" value="Chromosome"/>
</dbReference>
<keyword evidence="5" id="KW-0804">Transcription</keyword>
<reference evidence="8 9" key="1">
    <citation type="journal article" date="2009" name="Stand. Genomic Sci.">
        <title>Complete genome sequence of Catenulispora acidiphila type strain (ID 139908).</title>
        <authorList>
            <person name="Copeland A."/>
            <person name="Lapidus A."/>
            <person name="Glavina Del Rio T."/>
            <person name="Nolan M."/>
            <person name="Lucas S."/>
            <person name="Chen F."/>
            <person name="Tice H."/>
            <person name="Cheng J.F."/>
            <person name="Bruce D."/>
            <person name="Goodwin L."/>
            <person name="Pitluck S."/>
            <person name="Mikhailova N."/>
            <person name="Pati A."/>
            <person name="Ivanova N."/>
            <person name="Mavromatis K."/>
            <person name="Chen A."/>
            <person name="Palaniappan K."/>
            <person name="Chain P."/>
            <person name="Land M."/>
            <person name="Hauser L."/>
            <person name="Chang Y.J."/>
            <person name="Jeffries C.D."/>
            <person name="Chertkov O."/>
            <person name="Brettin T."/>
            <person name="Detter J.C."/>
            <person name="Han C."/>
            <person name="Ali Z."/>
            <person name="Tindall B.J."/>
            <person name="Goker M."/>
            <person name="Bristow J."/>
            <person name="Eisen J.A."/>
            <person name="Markowitz V."/>
            <person name="Hugenholtz P."/>
            <person name="Kyrpides N.C."/>
            <person name="Klenk H.P."/>
        </authorList>
    </citation>
    <scope>NUCLEOTIDE SEQUENCE [LARGE SCALE GENOMIC DNA]</scope>
    <source>
        <strain evidence="9">DSM 44928 / JCM 14897 / NBRC 102108 / NRRL B-24433 / ID139908</strain>
    </source>
</reference>
<feature type="domain" description="RNA polymerase sigma-70 region 4" evidence="7">
    <location>
        <begin position="121"/>
        <end position="170"/>
    </location>
</feature>
<comment type="similarity">
    <text evidence="1">Belongs to the sigma-70 factor family. ECF subfamily.</text>
</comment>
<proteinExistence type="inferred from homology"/>
<dbReference type="SUPFAM" id="SSF88946">
    <property type="entry name" value="Sigma2 domain of RNA polymerase sigma factors"/>
    <property type="match status" value="1"/>
</dbReference>
<dbReference type="Pfam" id="PF04542">
    <property type="entry name" value="Sigma70_r2"/>
    <property type="match status" value="1"/>
</dbReference>
<feature type="domain" description="RNA polymerase sigma-70 region 2" evidence="6">
    <location>
        <begin position="17"/>
        <end position="85"/>
    </location>
</feature>
<dbReference type="AlphaFoldDB" id="C7Q7U1"/>
<dbReference type="STRING" id="479433.Caci_3378"/>
<dbReference type="InterPro" id="IPR036388">
    <property type="entry name" value="WH-like_DNA-bd_sf"/>
</dbReference>
<dbReference type="eggNOG" id="COG1595">
    <property type="taxonomic scope" value="Bacteria"/>
</dbReference>
<dbReference type="SUPFAM" id="SSF88659">
    <property type="entry name" value="Sigma3 and sigma4 domains of RNA polymerase sigma factors"/>
    <property type="match status" value="1"/>
</dbReference>
<evidence type="ECO:0000256" key="2">
    <source>
        <dbReference type="ARBA" id="ARBA00023015"/>
    </source>
</evidence>
<name>C7Q7U1_CATAD</name>
<dbReference type="InterPro" id="IPR007627">
    <property type="entry name" value="RNA_pol_sigma70_r2"/>
</dbReference>
<dbReference type="RefSeq" id="WP_012787577.1">
    <property type="nucleotide sequence ID" value="NC_013131.1"/>
</dbReference>
<dbReference type="EMBL" id="CP001700">
    <property type="protein sequence ID" value="ACU72284.1"/>
    <property type="molecule type" value="Genomic_DNA"/>
</dbReference>
<dbReference type="Gene3D" id="1.10.10.10">
    <property type="entry name" value="Winged helix-like DNA-binding domain superfamily/Winged helix DNA-binding domain"/>
    <property type="match status" value="1"/>
</dbReference>
<evidence type="ECO:0000313" key="8">
    <source>
        <dbReference type="EMBL" id="ACU72284.1"/>
    </source>
</evidence>
<keyword evidence="3" id="KW-0731">Sigma factor</keyword>
<dbReference type="CDD" id="cd06171">
    <property type="entry name" value="Sigma70_r4"/>
    <property type="match status" value="1"/>
</dbReference>
<dbReference type="Pfam" id="PF04545">
    <property type="entry name" value="Sigma70_r4"/>
    <property type="match status" value="1"/>
</dbReference>
<dbReference type="PANTHER" id="PTHR43133:SF52">
    <property type="entry name" value="ECF RNA POLYMERASE SIGMA FACTOR SIGL"/>
    <property type="match status" value="1"/>
</dbReference>
<keyword evidence="9" id="KW-1185">Reference proteome</keyword>
<dbReference type="KEGG" id="cai:Caci_3378"/>
<dbReference type="InterPro" id="IPR013325">
    <property type="entry name" value="RNA_pol_sigma_r2"/>
</dbReference>
<evidence type="ECO:0000259" key="7">
    <source>
        <dbReference type="Pfam" id="PF04545"/>
    </source>
</evidence>
<evidence type="ECO:0000256" key="3">
    <source>
        <dbReference type="ARBA" id="ARBA00023082"/>
    </source>
</evidence>
<dbReference type="HOGENOM" id="CLU_047691_9_4_11"/>
<sequence length="179" mass="20058">MGAEHADWTADAFMAELFRVHSGPLLRYLLRLTLGDAARAEDLLQETMVRIWRHPEHFGGDVEALRPLVFTVARRAAIDAARARGARPAEVCEVDEAGSDTFGAEEPEFERVLLAQVVRRALLKLSPEHRAMIIEVHFNGRTIEETAHLLGIPLGTARSRTYHAARNLRQALTDLGFER</sequence>
<dbReference type="InParanoid" id="C7Q7U1"/>
<dbReference type="GO" id="GO:0016987">
    <property type="term" value="F:sigma factor activity"/>
    <property type="evidence" value="ECO:0007669"/>
    <property type="project" value="UniProtKB-KW"/>
</dbReference>
<evidence type="ECO:0000256" key="4">
    <source>
        <dbReference type="ARBA" id="ARBA00023125"/>
    </source>
</evidence>
<keyword evidence="4" id="KW-0238">DNA-binding</keyword>
<dbReference type="InterPro" id="IPR014284">
    <property type="entry name" value="RNA_pol_sigma-70_dom"/>
</dbReference>
<dbReference type="InterPro" id="IPR013324">
    <property type="entry name" value="RNA_pol_sigma_r3/r4-like"/>
</dbReference>
<evidence type="ECO:0000259" key="6">
    <source>
        <dbReference type="Pfam" id="PF04542"/>
    </source>
</evidence>
<dbReference type="InterPro" id="IPR039425">
    <property type="entry name" value="RNA_pol_sigma-70-like"/>
</dbReference>
<accession>C7Q7U1</accession>
<dbReference type="GO" id="GO:0006352">
    <property type="term" value="P:DNA-templated transcription initiation"/>
    <property type="evidence" value="ECO:0007669"/>
    <property type="project" value="InterPro"/>
</dbReference>
<dbReference type="Gene3D" id="1.10.1740.10">
    <property type="match status" value="1"/>
</dbReference>
<dbReference type="NCBIfam" id="TIGR02937">
    <property type="entry name" value="sigma70-ECF"/>
    <property type="match status" value="1"/>
</dbReference>
<keyword evidence="2" id="KW-0805">Transcription regulation</keyword>
<evidence type="ECO:0000256" key="5">
    <source>
        <dbReference type="ARBA" id="ARBA00023163"/>
    </source>
</evidence>